<protein>
    <recommendedName>
        <fullName evidence="3">Immunity protein 63 domain-containing protein</fullName>
    </recommendedName>
</protein>
<dbReference type="RefSeq" id="WP_242423088.1">
    <property type="nucleotide sequence ID" value="NZ_JAPFIM010000025.1"/>
</dbReference>
<proteinExistence type="predicted"/>
<sequence length="124" mass="14493">MQLESILKEIEPKLANGMIPRVGDDGKSVDLYTVGFYFEGAPLYLLESIDGSLLTLKAWYGRRFSLDATSTFEMVEKLDIRIVHYHGSVILIGRFGIMWSMKRQGCIRFERCTFYRNIMYLRFF</sequence>
<name>A0ABT5H3G6_9VIBR</name>
<dbReference type="GeneID" id="78079060"/>
<evidence type="ECO:0008006" key="3">
    <source>
        <dbReference type="Google" id="ProtNLM"/>
    </source>
</evidence>
<dbReference type="EMBL" id="JAPFIT010000033">
    <property type="protein sequence ID" value="MDC5743417.1"/>
    <property type="molecule type" value="Genomic_DNA"/>
</dbReference>
<evidence type="ECO:0000313" key="2">
    <source>
        <dbReference type="Proteomes" id="UP001150001"/>
    </source>
</evidence>
<keyword evidence="2" id="KW-1185">Reference proteome</keyword>
<dbReference type="Proteomes" id="UP001150001">
    <property type="component" value="Unassembled WGS sequence"/>
</dbReference>
<accession>A0ABT5H3G6</accession>
<comment type="caution">
    <text evidence="1">The sequence shown here is derived from an EMBL/GenBank/DDBJ whole genome shotgun (WGS) entry which is preliminary data.</text>
</comment>
<evidence type="ECO:0000313" key="1">
    <source>
        <dbReference type="EMBL" id="MDC5743417.1"/>
    </source>
</evidence>
<gene>
    <name evidence="1" type="ORF">OPW20_25475</name>
</gene>
<reference evidence="1" key="1">
    <citation type="submission" date="2022-11" db="EMBL/GenBank/DDBJ databases">
        <title>Role of the vibriolysin VemA secreted by the emergent pathogen Vibrio europaeus in the colonization of Manila clam mucus.</title>
        <authorList>
            <person name="Martinez C."/>
            <person name="Rodriguez S."/>
            <person name="Vences A."/>
            <person name="Barja J.L."/>
            <person name="Toranzo A.E."/>
            <person name="Dubert J."/>
        </authorList>
    </citation>
    <scope>NUCLEOTIDE SEQUENCE</scope>
    <source>
        <strain evidence="1">3454</strain>
    </source>
</reference>
<organism evidence="1 2">
    <name type="scientific">Vibrio europaeus</name>
    <dbReference type="NCBI Taxonomy" id="300876"/>
    <lineage>
        <taxon>Bacteria</taxon>
        <taxon>Pseudomonadati</taxon>
        <taxon>Pseudomonadota</taxon>
        <taxon>Gammaproteobacteria</taxon>
        <taxon>Vibrionales</taxon>
        <taxon>Vibrionaceae</taxon>
        <taxon>Vibrio</taxon>
        <taxon>Vibrio oreintalis group</taxon>
    </lineage>
</organism>